<keyword evidence="1" id="KW-0521">NADP</keyword>
<reference evidence="4" key="1">
    <citation type="journal article" date="2021" name="PeerJ">
        <title>Extensive microbial diversity within the chicken gut microbiome revealed by metagenomics and culture.</title>
        <authorList>
            <person name="Gilroy R."/>
            <person name="Ravi A."/>
            <person name="Getino M."/>
            <person name="Pursley I."/>
            <person name="Horton D.L."/>
            <person name="Alikhan N.F."/>
            <person name="Baker D."/>
            <person name="Gharbi K."/>
            <person name="Hall N."/>
            <person name="Watson M."/>
            <person name="Adriaenssens E.M."/>
            <person name="Foster-Nyarko E."/>
            <person name="Jarju S."/>
            <person name="Secka A."/>
            <person name="Antonio M."/>
            <person name="Oren A."/>
            <person name="Chaudhuri R.R."/>
            <person name="La Ragione R."/>
            <person name="Hildebrand F."/>
            <person name="Pallen M.J."/>
        </authorList>
    </citation>
    <scope>NUCLEOTIDE SEQUENCE</scope>
    <source>
        <strain evidence="4">ChiGjej1B1-98</strain>
    </source>
</reference>
<dbReference type="Pfam" id="PF13602">
    <property type="entry name" value="ADH_zinc_N_2"/>
    <property type="match status" value="1"/>
</dbReference>
<dbReference type="GO" id="GO:0070402">
    <property type="term" value="F:NADPH binding"/>
    <property type="evidence" value="ECO:0007669"/>
    <property type="project" value="TreeGrafter"/>
</dbReference>
<evidence type="ECO:0000313" key="4">
    <source>
        <dbReference type="EMBL" id="HIY65060.1"/>
    </source>
</evidence>
<reference evidence="4" key="2">
    <citation type="submission" date="2021-04" db="EMBL/GenBank/DDBJ databases">
        <authorList>
            <person name="Gilroy R."/>
        </authorList>
    </citation>
    <scope>NUCLEOTIDE SEQUENCE</scope>
    <source>
        <strain evidence="4">ChiGjej1B1-98</strain>
    </source>
</reference>
<dbReference type="Proteomes" id="UP000824005">
    <property type="component" value="Unassembled WGS sequence"/>
</dbReference>
<dbReference type="Pfam" id="PF08240">
    <property type="entry name" value="ADH_N"/>
    <property type="match status" value="1"/>
</dbReference>
<dbReference type="Gene3D" id="3.40.50.720">
    <property type="entry name" value="NAD(P)-binding Rossmann-like Domain"/>
    <property type="match status" value="1"/>
</dbReference>
<protein>
    <submittedName>
        <fullName evidence="4">Zinc-dependent alcohol dehydrogenase family protein</fullName>
    </submittedName>
</protein>
<accession>A0A9D2C978</accession>
<dbReference type="AlphaFoldDB" id="A0A9D2C978"/>
<dbReference type="SUPFAM" id="SSF51735">
    <property type="entry name" value="NAD(P)-binding Rossmann-fold domains"/>
    <property type="match status" value="1"/>
</dbReference>
<proteinExistence type="predicted"/>
<name>A0A9D2C978_9MICO</name>
<dbReference type="SUPFAM" id="SSF50129">
    <property type="entry name" value="GroES-like"/>
    <property type="match status" value="1"/>
</dbReference>
<dbReference type="SMART" id="SM00829">
    <property type="entry name" value="PKS_ER"/>
    <property type="match status" value="1"/>
</dbReference>
<dbReference type="InterPro" id="IPR036291">
    <property type="entry name" value="NAD(P)-bd_dom_sf"/>
</dbReference>
<evidence type="ECO:0000256" key="1">
    <source>
        <dbReference type="ARBA" id="ARBA00022857"/>
    </source>
</evidence>
<dbReference type="Gene3D" id="3.90.180.10">
    <property type="entry name" value="Medium-chain alcohol dehydrogenases, catalytic domain"/>
    <property type="match status" value="1"/>
</dbReference>
<comment type="caution">
    <text evidence="4">The sequence shown here is derived from an EMBL/GenBank/DDBJ whole genome shotgun (WGS) entry which is preliminary data.</text>
</comment>
<evidence type="ECO:0000259" key="3">
    <source>
        <dbReference type="SMART" id="SM00829"/>
    </source>
</evidence>
<keyword evidence="2" id="KW-0560">Oxidoreductase</keyword>
<dbReference type="GO" id="GO:0016651">
    <property type="term" value="F:oxidoreductase activity, acting on NAD(P)H"/>
    <property type="evidence" value="ECO:0007669"/>
    <property type="project" value="TreeGrafter"/>
</dbReference>
<feature type="domain" description="Enoyl reductase (ER)" evidence="3">
    <location>
        <begin position="12"/>
        <end position="323"/>
    </location>
</feature>
<dbReference type="EMBL" id="DXDC01000058">
    <property type="protein sequence ID" value="HIY65060.1"/>
    <property type="molecule type" value="Genomic_DNA"/>
</dbReference>
<gene>
    <name evidence="4" type="ORF">H9830_02125</name>
</gene>
<organism evidence="4 5">
    <name type="scientific">Candidatus Agrococcus pullicola</name>
    <dbReference type="NCBI Taxonomy" id="2838429"/>
    <lineage>
        <taxon>Bacteria</taxon>
        <taxon>Bacillati</taxon>
        <taxon>Actinomycetota</taxon>
        <taxon>Actinomycetes</taxon>
        <taxon>Micrococcales</taxon>
        <taxon>Microbacteriaceae</taxon>
        <taxon>Agrococcus</taxon>
    </lineage>
</organism>
<dbReference type="CDD" id="cd05282">
    <property type="entry name" value="ETR_like"/>
    <property type="match status" value="1"/>
</dbReference>
<dbReference type="InterPro" id="IPR011032">
    <property type="entry name" value="GroES-like_sf"/>
</dbReference>
<dbReference type="InterPro" id="IPR020843">
    <property type="entry name" value="ER"/>
</dbReference>
<dbReference type="PANTHER" id="PTHR48106:SF18">
    <property type="entry name" value="QUINONE OXIDOREDUCTASE PIG3"/>
    <property type="match status" value="1"/>
</dbReference>
<evidence type="ECO:0000313" key="5">
    <source>
        <dbReference type="Proteomes" id="UP000824005"/>
    </source>
</evidence>
<dbReference type="InterPro" id="IPR013154">
    <property type="entry name" value="ADH-like_N"/>
</dbReference>
<evidence type="ECO:0000256" key="2">
    <source>
        <dbReference type="ARBA" id="ARBA00023002"/>
    </source>
</evidence>
<dbReference type="PANTHER" id="PTHR48106">
    <property type="entry name" value="QUINONE OXIDOREDUCTASE PIG3-RELATED"/>
    <property type="match status" value="1"/>
</dbReference>
<sequence>MLMQAVLAERPGMLSDVLALHNIPDPGVPGEGEVTVRMIASTINPSDAVAVSGAYGSRTQFPFIPGFEGVGIIESVGPGVPVEALGKRVLPIGSAGNWQEVKLTAYSWCIPVPDDIPDTKACFAYINPLTAWLMVEQHCSDQTGQVAITGATTTIASHLAEFLYIRGIQPVGIIRGTPGSTVANRDHWSDVIKTSHANWAKQLQQHNGKKFDLIFDCVGGQLGATLMRHLAPGGVFVHYGLLSGEPLPSECFTSGESKRVEVFRLRDTIHSHARERLPALFTPVFEHMRAGRLHTEIAASVPLSGLPAMLTDQSGVTPGKVLISYA</sequence>